<dbReference type="EMBL" id="AAMOUS010000097">
    <property type="protein sequence ID" value="EDJ5916279.1"/>
    <property type="molecule type" value="Genomic_DNA"/>
</dbReference>
<reference evidence="1" key="1">
    <citation type="submission" date="2019-10" db="EMBL/GenBank/DDBJ databases">
        <authorList>
            <consortium name="PulseNet: The National Subtyping Network for Foodborne Disease Surveillance"/>
            <person name="Tarr C.L."/>
            <person name="Trees E."/>
            <person name="Katz L.S."/>
            <person name="Carleton-Romer H.A."/>
            <person name="Stroika S."/>
            <person name="Kucerova Z."/>
            <person name="Roache K.F."/>
            <person name="Sabol A.L."/>
            <person name="Besser J."/>
            <person name="Gerner-Smidt P."/>
        </authorList>
    </citation>
    <scope>NUCLEOTIDE SEQUENCE</scope>
    <source>
        <strain evidence="1">PNUSAS111674</strain>
    </source>
</reference>
<name>A0A639YUV7_SALER</name>
<dbReference type="AlphaFoldDB" id="A0A639YUV7"/>
<accession>A0A639YUV7</accession>
<comment type="caution">
    <text evidence="1">The sequence shown here is derived from an EMBL/GenBank/DDBJ whole genome shotgun (WGS) entry which is preliminary data.</text>
</comment>
<sequence length="69" mass="7719">MSLYRIRCKYFSSEVAVQTRLPCLALPCLALPCLALPCLALPCLALPCLAERISFFREKVNINSSFILN</sequence>
<proteinExistence type="predicted"/>
<organism evidence="1">
    <name type="scientific">Salmonella enterica</name>
    <name type="common">Salmonella choleraesuis</name>
    <dbReference type="NCBI Taxonomy" id="28901"/>
    <lineage>
        <taxon>Bacteria</taxon>
        <taxon>Pseudomonadati</taxon>
        <taxon>Pseudomonadota</taxon>
        <taxon>Gammaproteobacteria</taxon>
        <taxon>Enterobacterales</taxon>
        <taxon>Enterobacteriaceae</taxon>
        <taxon>Salmonella</taxon>
    </lineage>
</organism>
<evidence type="ECO:0000313" key="1">
    <source>
        <dbReference type="EMBL" id="EDJ5916279.1"/>
    </source>
</evidence>
<protein>
    <submittedName>
        <fullName evidence="1">Uncharacterized protein</fullName>
    </submittedName>
</protein>
<gene>
    <name evidence="1" type="ORF">GFE59_24730</name>
</gene>